<feature type="compositionally biased region" description="Polar residues" evidence="1">
    <location>
        <begin position="75"/>
        <end position="90"/>
    </location>
</feature>
<evidence type="ECO:0000256" key="1">
    <source>
        <dbReference type="SAM" id="MobiDB-lite"/>
    </source>
</evidence>
<dbReference type="PANTHER" id="PTHR22647:SF2">
    <property type="entry name" value="SH3 DOMAIN AND TETRATRICOPEPTIDE REPEAT-CONTAINING PROTEIN 2"/>
    <property type="match status" value="1"/>
</dbReference>
<dbReference type="GO" id="GO:1901184">
    <property type="term" value="P:regulation of ERBB signaling pathway"/>
    <property type="evidence" value="ECO:0007669"/>
    <property type="project" value="TreeGrafter"/>
</dbReference>
<sequence>MLQQECSWFKWKMQHAKRKMNARIVFTCVSPDRLDETDFMYIRNRPKHEQNVPSSARQSVMSERSGGTPPYHSSPRPSLSQSHPRLSHYHSYNTLPHEGERLSFSLDDTFRELDEFQEDPPLFLEENSWEREDSEHSDPTLTLLNCTHFQENFLPLYDLQYSFMWVTFCGKTEDELSGLLENIRESAKRMGMHWAHRRACFLLGRLCAKKLKFSQARVYYEEALNVCVDSFSDTPAPRLALHKSHRHLPKATYDGQAAPDS</sequence>
<dbReference type="GO" id="GO:0033157">
    <property type="term" value="P:regulation of intracellular protein transport"/>
    <property type="evidence" value="ECO:0007669"/>
    <property type="project" value="TreeGrafter"/>
</dbReference>
<proteinExistence type="predicted"/>
<name>A0A4Z2C4Q9_9TELE</name>
<dbReference type="InterPro" id="IPR042772">
    <property type="entry name" value="SH3TC1/SH3TC2"/>
</dbReference>
<gene>
    <name evidence="2" type="ORF">fugu_013384</name>
</gene>
<feature type="region of interest" description="Disordered" evidence="1">
    <location>
        <begin position="45"/>
        <end position="90"/>
    </location>
</feature>
<evidence type="ECO:0000313" key="3">
    <source>
        <dbReference type="Proteomes" id="UP000516260"/>
    </source>
</evidence>
<reference evidence="2 3" key="1">
    <citation type="submission" date="2019-04" db="EMBL/GenBank/DDBJ databases">
        <title>The sequence and de novo assembly of Takifugu bimaculatus genome using PacBio and Hi-C technologies.</title>
        <authorList>
            <person name="Xu P."/>
            <person name="Liu B."/>
            <person name="Zhou Z."/>
        </authorList>
    </citation>
    <scope>NUCLEOTIDE SEQUENCE [LARGE SCALE GENOMIC DNA]</scope>
    <source>
        <strain evidence="2">TB-2018</strain>
        <tissue evidence="2">Muscle</tissue>
    </source>
</reference>
<evidence type="ECO:0000313" key="2">
    <source>
        <dbReference type="EMBL" id="TNM98820.1"/>
    </source>
</evidence>
<dbReference type="EMBL" id="SWLE01000006">
    <property type="protein sequence ID" value="TNM98820.1"/>
    <property type="molecule type" value="Genomic_DNA"/>
</dbReference>
<keyword evidence="3" id="KW-1185">Reference proteome</keyword>
<accession>A0A4Z2C4Q9</accession>
<feature type="compositionally biased region" description="Polar residues" evidence="1">
    <location>
        <begin position="51"/>
        <end position="62"/>
    </location>
</feature>
<comment type="caution">
    <text evidence="2">The sequence shown here is derived from an EMBL/GenBank/DDBJ whole genome shotgun (WGS) entry which is preliminary data.</text>
</comment>
<organism evidence="2 3">
    <name type="scientific">Takifugu bimaculatus</name>
    <dbReference type="NCBI Taxonomy" id="433685"/>
    <lineage>
        <taxon>Eukaryota</taxon>
        <taxon>Metazoa</taxon>
        <taxon>Chordata</taxon>
        <taxon>Craniata</taxon>
        <taxon>Vertebrata</taxon>
        <taxon>Euteleostomi</taxon>
        <taxon>Actinopterygii</taxon>
        <taxon>Neopterygii</taxon>
        <taxon>Teleostei</taxon>
        <taxon>Neoteleostei</taxon>
        <taxon>Acanthomorphata</taxon>
        <taxon>Eupercaria</taxon>
        <taxon>Tetraodontiformes</taxon>
        <taxon>Tetradontoidea</taxon>
        <taxon>Tetraodontidae</taxon>
        <taxon>Takifugu</taxon>
    </lineage>
</organism>
<dbReference type="AlphaFoldDB" id="A0A4Z2C4Q9"/>
<dbReference type="PANTHER" id="PTHR22647">
    <property type="entry name" value="SH3 DOMAIN AND TETRATRICOPEPTIDE REPEATS CONTAINING PROTEIN"/>
    <property type="match status" value="1"/>
</dbReference>
<protein>
    <submittedName>
        <fullName evidence="2">Uncharacterized protein</fullName>
    </submittedName>
</protein>
<dbReference type="Proteomes" id="UP000516260">
    <property type="component" value="Chromosome 14"/>
</dbReference>